<feature type="compositionally biased region" description="Basic and acidic residues" evidence="1">
    <location>
        <begin position="36"/>
        <end position="59"/>
    </location>
</feature>
<evidence type="ECO:0000313" key="2">
    <source>
        <dbReference type="EMBL" id="PVD38636.1"/>
    </source>
</evidence>
<feature type="region of interest" description="Disordered" evidence="1">
    <location>
        <begin position="36"/>
        <end position="64"/>
    </location>
</feature>
<gene>
    <name evidence="2" type="ORF">C0Q70_01252</name>
</gene>
<feature type="compositionally biased region" description="Basic residues" evidence="1">
    <location>
        <begin position="102"/>
        <end position="114"/>
    </location>
</feature>
<evidence type="ECO:0000313" key="3">
    <source>
        <dbReference type="Proteomes" id="UP000245119"/>
    </source>
</evidence>
<feature type="region of interest" description="Disordered" evidence="1">
    <location>
        <begin position="81"/>
        <end position="123"/>
    </location>
</feature>
<feature type="compositionally biased region" description="Polar residues" evidence="1">
    <location>
        <begin position="81"/>
        <end position="96"/>
    </location>
</feature>
<dbReference type="EMBL" id="PZQS01000001">
    <property type="protein sequence ID" value="PVD38636.1"/>
    <property type="molecule type" value="Genomic_DNA"/>
</dbReference>
<proteinExistence type="predicted"/>
<dbReference type="Proteomes" id="UP000245119">
    <property type="component" value="Linkage Group LG1"/>
</dbReference>
<sequence>MTEAPLAYLEEEPPRRDANLSRALADDSTTLARAHANLDDGDLKYPSDLNECRETDSNARDATSPLSSAHLVAFDLVETLTPQTNHTQRPEQSSQSRETKTAKKKKNKQKKSRKGQGPVAADTMALPELQEACGGGEVCRGGWFIGLMHVSVGAHSRSISGSCFHLSLVLLAGSLTWPLVPARTARRHVTAARAGVGVLTSSVTAADRKVRATVYLSLSVCCCLVAASRGFSPGSGD</sequence>
<organism evidence="2 3">
    <name type="scientific">Pomacea canaliculata</name>
    <name type="common">Golden apple snail</name>
    <dbReference type="NCBI Taxonomy" id="400727"/>
    <lineage>
        <taxon>Eukaryota</taxon>
        <taxon>Metazoa</taxon>
        <taxon>Spiralia</taxon>
        <taxon>Lophotrochozoa</taxon>
        <taxon>Mollusca</taxon>
        <taxon>Gastropoda</taxon>
        <taxon>Caenogastropoda</taxon>
        <taxon>Architaenioglossa</taxon>
        <taxon>Ampullarioidea</taxon>
        <taxon>Ampullariidae</taxon>
        <taxon>Pomacea</taxon>
    </lineage>
</organism>
<keyword evidence="3" id="KW-1185">Reference proteome</keyword>
<comment type="caution">
    <text evidence="2">The sequence shown here is derived from an EMBL/GenBank/DDBJ whole genome shotgun (WGS) entry which is preliminary data.</text>
</comment>
<reference evidence="2 3" key="1">
    <citation type="submission" date="2018-04" db="EMBL/GenBank/DDBJ databases">
        <title>The genome of golden apple snail Pomacea canaliculata provides insight into stress tolerance and invasive adaptation.</title>
        <authorList>
            <person name="Liu C."/>
            <person name="Liu B."/>
            <person name="Ren Y."/>
            <person name="Zhang Y."/>
            <person name="Wang H."/>
            <person name="Li S."/>
            <person name="Jiang F."/>
            <person name="Yin L."/>
            <person name="Zhang G."/>
            <person name="Qian W."/>
            <person name="Fan W."/>
        </authorList>
    </citation>
    <scope>NUCLEOTIDE SEQUENCE [LARGE SCALE GENOMIC DNA]</scope>
    <source>
        <strain evidence="2">SZHN2017</strain>
        <tissue evidence="2">Muscle</tissue>
    </source>
</reference>
<evidence type="ECO:0000256" key="1">
    <source>
        <dbReference type="SAM" id="MobiDB-lite"/>
    </source>
</evidence>
<accession>A0A2T7PYX8</accession>
<name>A0A2T7PYX8_POMCA</name>
<protein>
    <submittedName>
        <fullName evidence="2">Uncharacterized protein</fullName>
    </submittedName>
</protein>
<dbReference type="AlphaFoldDB" id="A0A2T7PYX8"/>